<evidence type="ECO:0000313" key="2">
    <source>
        <dbReference type="Proteomes" id="UP000663929"/>
    </source>
</evidence>
<accession>A0A8A4TFY2</accession>
<name>A0A8A4TFY2_SULCO</name>
<proteinExistence type="predicted"/>
<dbReference type="Gene3D" id="3.40.50.2000">
    <property type="entry name" value="Glycogen Phosphorylase B"/>
    <property type="match status" value="1"/>
</dbReference>
<dbReference type="Proteomes" id="UP000663929">
    <property type="component" value="Chromosome"/>
</dbReference>
<dbReference type="EMBL" id="CP071793">
    <property type="protein sequence ID" value="QTD48979.1"/>
    <property type="molecule type" value="Genomic_DNA"/>
</dbReference>
<reference evidence="1" key="1">
    <citation type="submission" date="2021-03" db="EMBL/GenBank/DDBJ databases">
        <title>Acanthopleuribacteraceae sp. M133.</title>
        <authorList>
            <person name="Wang G."/>
        </authorList>
    </citation>
    <scope>NUCLEOTIDE SEQUENCE</scope>
    <source>
        <strain evidence="1">M133</strain>
    </source>
</reference>
<keyword evidence="2" id="KW-1185">Reference proteome</keyword>
<dbReference type="SUPFAM" id="SSF53756">
    <property type="entry name" value="UDP-Glycosyltransferase/glycogen phosphorylase"/>
    <property type="match status" value="1"/>
</dbReference>
<evidence type="ECO:0000313" key="1">
    <source>
        <dbReference type="EMBL" id="QTD48979.1"/>
    </source>
</evidence>
<evidence type="ECO:0008006" key="3">
    <source>
        <dbReference type="Google" id="ProtNLM"/>
    </source>
</evidence>
<dbReference type="KEGG" id="scor:J3U87_25625"/>
<protein>
    <recommendedName>
        <fullName evidence="3">Glycosyl transferase family 28 C-terminal domain-containing protein</fullName>
    </recommendedName>
</protein>
<dbReference type="RefSeq" id="WP_237378628.1">
    <property type="nucleotide sequence ID" value="NZ_CP071793.1"/>
</dbReference>
<gene>
    <name evidence="1" type="ORF">J3U87_25625</name>
</gene>
<organism evidence="1 2">
    <name type="scientific">Sulfidibacter corallicola</name>
    <dbReference type="NCBI Taxonomy" id="2818388"/>
    <lineage>
        <taxon>Bacteria</taxon>
        <taxon>Pseudomonadati</taxon>
        <taxon>Acidobacteriota</taxon>
        <taxon>Holophagae</taxon>
        <taxon>Acanthopleuribacterales</taxon>
        <taxon>Acanthopleuribacteraceae</taxon>
        <taxon>Sulfidibacter</taxon>
    </lineage>
</organism>
<dbReference type="AlphaFoldDB" id="A0A8A4TFY2"/>
<sequence length="562" mass="63330">MAAPRILFYAINGTGLGHLSRLLAIARQAKRLLDCQGRSCDFHVMTTSEASEVAWDFPVYKLPSKTVAVNDAVSARRHAARCKMLISNLVAGIKPDVLVMDTQPEGAFHEFVFLRDYAKAALFIDRRKRREVAEGKVHQSHLGLYERILVPDHPDSAAHYPIASEIATRRRFIGPVHGIREEDWLSPEQVRRTFGARPEQRLVYVSAGGGGDREAETNIHQLVDEVVADPRNLCVVGYGPLYRGKRRYGANVIALGEAEAWRYFRGFDCAFSAGGYNSYQELLAAGIPTSFFAQRKGLDRQDERLAEGRHRGWHRVLAGFDPILIREELTALLDPERADRLRARMAERPRAMGALRGAVALLELQAHVAPSSLDAAALYPAAEAMDLWRRGEVRPITDPSVPFETVWQWHGWRKKTLANRMDLVDEAAAARDRWNRSQLGAEVRPESVCDLDWASWIASRLERWGTDRVTARQLFGRLFKGFDAGAVDQVVRGHFDHLEDHLEPDLLARAIRALHRIERPRETAESLTRLVDAALEGRVPALNLDDPTTWTTDHEEISIVDF</sequence>